<dbReference type="PANTHER" id="PTHR33677:SF3">
    <property type="entry name" value="COPPER-SENSING TRANSCRIPTIONAL REPRESSOR RICR"/>
    <property type="match status" value="1"/>
</dbReference>
<organism evidence="1 2">
    <name type="scientific">Ruminococcus flavefaciens</name>
    <dbReference type="NCBI Taxonomy" id="1265"/>
    <lineage>
        <taxon>Bacteria</taxon>
        <taxon>Bacillati</taxon>
        <taxon>Bacillota</taxon>
        <taxon>Clostridia</taxon>
        <taxon>Eubacteriales</taxon>
        <taxon>Oscillospiraceae</taxon>
        <taxon>Ruminococcus</taxon>
    </lineage>
</organism>
<name>A0A1M7LBT9_RUMFL</name>
<dbReference type="EMBL" id="FRCT01000012">
    <property type="protein sequence ID" value="SHM74820.1"/>
    <property type="molecule type" value="Genomic_DNA"/>
</dbReference>
<dbReference type="Pfam" id="PF02583">
    <property type="entry name" value="Trns_repr_metal"/>
    <property type="match status" value="1"/>
</dbReference>
<accession>A0A1M7LBT9</accession>
<dbReference type="AlphaFoldDB" id="A0A1M7LBT9"/>
<dbReference type="RefSeq" id="WP_072951803.1">
    <property type="nucleotide sequence ID" value="NZ_FRCT01000012.1"/>
</dbReference>
<dbReference type="GO" id="GO:0046872">
    <property type="term" value="F:metal ion binding"/>
    <property type="evidence" value="ECO:0007669"/>
    <property type="project" value="InterPro"/>
</dbReference>
<gene>
    <name evidence="1" type="ORF">SAMN04487860_11273</name>
</gene>
<dbReference type="CDD" id="cd10156">
    <property type="entry name" value="FpFrmR-Cterm-like_DUF156"/>
    <property type="match status" value="1"/>
</dbReference>
<dbReference type="GO" id="GO:0045892">
    <property type="term" value="P:negative regulation of DNA-templated transcription"/>
    <property type="evidence" value="ECO:0007669"/>
    <property type="project" value="UniProtKB-ARBA"/>
</dbReference>
<protein>
    <submittedName>
        <fullName evidence="1">DNA-binding transcriptional regulator, FrmR family</fullName>
    </submittedName>
</protein>
<sequence length="100" mass="11459">MDKHNCCCERKKKRSEEEFKSLMNRLKRIEGQVRGVEKMLENDAYCPDILTQVSAINSALNSFNKELLASHMKSCVVNDIRAGKDEVIDELVATLQKIMK</sequence>
<evidence type="ECO:0000313" key="1">
    <source>
        <dbReference type="EMBL" id="SHM74820.1"/>
    </source>
</evidence>
<dbReference type="PANTHER" id="PTHR33677">
    <property type="entry name" value="TRANSCRIPTIONAL REPRESSOR FRMR-RELATED"/>
    <property type="match status" value="1"/>
</dbReference>
<dbReference type="Proteomes" id="UP000184394">
    <property type="component" value="Unassembled WGS sequence"/>
</dbReference>
<evidence type="ECO:0000313" key="2">
    <source>
        <dbReference type="Proteomes" id="UP000184394"/>
    </source>
</evidence>
<keyword evidence="1" id="KW-0238">DNA-binding</keyword>
<dbReference type="InterPro" id="IPR038390">
    <property type="entry name" value="Metal_Tscrpt_repr_sf"/>
</dbReference>
<dbReference type="OrthoDB" id="9811244at2"/>
<dbReference type="InterPro" id="IPR003735">
    <property type="entry name" value="Metal_Tscrpt_repr"/>
</dbReference>
<dbReference type="Gene3D" id="1.20.58.1000">
    <property type="entry name" value="Metal-sensitive repressor, helix protomer"/>
    <property type="match status" value="1"/>
</dbReference>
<dbReference type="GO" id="GO:0003677">
    <property type="term" value="F:DNA binding"/>
    <property type="evidence" value="ECO:0007669"/>
    <property type="project" value="UniProtKB-KW"/>
</dbReference>
<proteinExistence type="predicted"/>
<reference evidence="1 2" key="1">
    <citation type="submission" date="2016-11" db="EMBL/GenBank/DDBJ databases">
        <authorList>
            <person name="Jaros S."/>
            <person name="Januszkiewicz K."/>
            <person name="Wedrychowicz H."/>
        </authorList>
    </citation>
    <scope>NUCLEOTIDE SEQUENCE [LARGE SCALE GENOMIC DNA]</scope>
    <source>
        <strain evidence="1 2">Y1</strain>
    </source>
</reference>